<gene>
    <name evidence="8" type="ORF">DGUA_6G004668</name>
</gene>
<evidence type="ECO:0000256" key="2">
    <source>
        <dbReference type="ARBA" id="ARBA00022792"/>
    </source>
</evidence>
<evidence type="ECO:0000256" key="3">
    <source>
        <dbReference type="ARBA" id="ARBA00022946"/>
    </source>
</evidence>
<feature type="compositionally biased region" description="Low complexity" evidence="7">
    <location>
        <begin position="54"/>
        <end position="63"/>
    </location>
</feature>
<feature type="region of interest" description="Disordered" evidence="7">
    <location>
        <begin position="33"/>
        <end position="123"/>
    </location>
</feature>
<dbReference type="OMA" id="AQHAKVW"/>
<evidence type="ECO:0000313" key="9">
    <source>
        <dbReference type="Proteomes" id="UP000268350"/>
    </source>
</evidence>
<feature type="compositionally biased region" description="Basic and acidic residues" evidence="7">
    <location>
        <begin position="104"/>
        <end position="117"/>
    </location>
</feature>
<keyword evidence="2" id="KW-0999">Mitochondrion inner membrane</keyword>
<dbReference type="PANTHER" id="PTHR11504">
    <property type="entry name" value="CYTOCHROME C OXIDASE POLYPEPTIDE VIA"/>
    <property type="match status" value="1"/>
</dbReference>
<feature type="compositionally biased region" description="Low complexity" evidence="7">
    <location>
        <begin position="70"/>
        <end position="88"/>
    </location>
</feature>
<proteinExistence type="inferred from homology"/>
<dbReference type="STRING" id="7266.A0A3B0JVF2"/>
<dbReference type="Proteomes" id="UP000268350">
    <property type="component" value="Unassembled WGS sequence"/>
</dbReference>
<dbReference type="AlphaFoldDB" id="A0A3B0JVF2"/>
<evidence type="ECO:0000256" key="5">
    <source>
        <dbReference type="ARBA" id="ARBA00023136"/>
    </source>
</evidence>
<evidence type="ECO:0000256" key="1">
    <source>
        <dbReference type="ARBA" id="ARBA00004273"/>
    </source>
</evidence>
<dbReference type="GO" id="GO:0005743">
    <property type="term" value="C:mitochondrial inner membrane"/>
    <property type="evidence" value="ECO:0007669"/>
    <property type="project" value="UniProtKB-SubCell"/>
</dbReference>
<accession>A0A3B0JVF2</accession>
<evidence type="ECO:0000256" key="6">
    <source>
        <dbReference type="RuleBase" id="RU004396"/>
    </source>
</evidence>
<comment type="subcellular location">
    <subcellularLocation>
        <location evidence="1">Mitochondrion inner membrane</location>
    </subcellularLocation>
</comment>
<keyword evidence="9" id="KW-1185">Reference proteome</keyword>
<reference evidence="9" key="1">
    <citation type="submission" date="2018-01" db="EMBL/GenBank/DDBJ databases">
        <authorList>
            <person name="Alioto T."/>
            <person name="Alioto T."/>
        </authorList>
    </citation>
    <scope>NUCLEOTIDE SEQUENCE [LARGE SCALE GENOMIC DNA]</scope>
</reference>
<name>A0A3B0JVF2_DROGU</name>
<sequence>MLQWVRLLRPQGITMQIAGQAKEAFCALRLMSKGKGPPAKNPHTKCTKKPTKKSPPQAKSAPSKSPPAKSPTKGPPAKSSPTKSPPMAKQKDETAIRGGSKCKPKNECKSPTNDKPEPGAVKKSCDDLLNKKSGKKIQSLTEIQGGGFCAPKRTQDPPHSAGMERWRSISLYAILPMVAILTLLVFSSHKEHEHPEFKYFPHMYKRTKPYWFKDGNRTAFHNSHQNALPPAGYEDEIDELGVGQESETEKDKKQRLSDFEKLLKDWKKHVAAQ</sequence>
<dbReference type="OrthoDB" id="5947505at2759"/>
<organism evidence="8 9">
    <name type="scientific">Drosophila guanche</name>
    <name type="common">Fruit fly</name>
    <dbReference type="NCBI Taxonomy" id="7266"/>
    <lineage>
        <taxon>Eukaryota</taxon>
        <taxon>Metazoa</taxon>
        <taxon>Ecdysozoa</taxon>
        <taxon>Arthropoda</taxon>
        <taxon>Hexapoda</taxon>
        <taxon>Insecta</taxon>
        <taxon>Pterygota</taxon>
        <taxon>Neoptera</taxon>
        <taxon>Endopterygota</taxon>
        <taxon>Diptera</taxon>
        <taxon>Brachycera</taxon>
        <taxon>Muscomorpha</taxon>
        <taxon>Ephydroidea</taxon>
        <taxon>Drosophilidae</taxon>
        <taxon>Drosophila</taxon>
        <taxon>Sophophora</taxon>
    </lineage>
</organism>
<evidence type="ECO:0000256" key="4">
    <source>
        <dbReference type="ARBA" id="ARBA00023128"/>
    </source>
</evidence>
<dbReference type="InterPro" id="IPR036418">
    <property type="entry name" value="Cyt_c_oxidase_su6a_sf"/>
</dbReference>
<comment type="similarity">
    <text evidence="6">Belongs to the cytochrome c oxidase subunit 6A family.</text>
</comment>
<evidence type="ECO:0000313" key="8">
    <source>
        <dbReference type="EMBL" id="SPP86054.1"/>
    </source>
</evidence>
<dbReference type="EMBL" id="OUUW01000010">
    <property type="protein sequence ID" value="SPP86054.1"/>
    <property type="molecule type" value="Genomic_DNA"/>
</dbReference>
<dbReference type="InterPro" id="IPR001349">
    <property type="entry name" value="Cyt_c_oxidase_su6a"/>
</dbReference>
<dbReference type="GO" id="GO:0030234">
    <property type="term" value="F:enzyme regulator activity"/>
    <property type="evidence" value="ECO:0007669"/>
    <property type="project" value="TreeGrafter"/>
</dbReference>
<dbReference type="Pfam" id="PF02046">
    <property type="entry name" value="COX6A"/>
    <property type="match status" value="1"/>
</dbReference>
<dbReference type="PANTHER" id="PTHR11504:SF0">
    <property type="entry name" value="CYTOCHROME C OXIDASE SUBUNIT"/>
    <property type="match status" value="1"/>
</dbReference>
<dbReference type="Gene3D" id="4.10.95.10">
    <property type="entry name" value="Cytochrome c oxidase, subunit VIa"/>
    <property type="match status" value="1"/>
</dbReference>
<keyword evidence="5" id="KW-0472">Membrane</keyword>
<protein>
    <submittedName>
        <fullName evidence="8">Blast:Cytochrome c oxidase subunit 6A1, mitochondrial</fullName>
    </submittedName>
</protein>
<feature type="compositionally biased region" description="Basic residues" evidence="7">
    <location>
        <begin position="42"/>
        <end position="52"/>
    </location>
</feature>
<evidence type="ECO:0000256" key="7">
    <source>
        <dbReference type="SAM" id="MobiDB-lite"/>
    </source>
</evidence>
<keyword evidence="3" id="KW-0809">Transit peptide</keyword>
<dbReference type="SUPFAM" id="SSF81411">
    <property type="entry name" value="Mitochondrial cytochrome c oxidase subunit VIa"/>
    <property type="match status" value="1"/>
</dbReference>
<dbReference type="GO" id="GO:0006123">
    <property type="term" value="P:mitochondrial electron transport, cytochrome c to oxygen"/>
    <property type="evidence" value="ECO:0007669"/>
    <property type="project" value="TreeGrafter"/>
</dbReference>
<keyword evidence="4" id="KW-0496">Mitochondrion</keyword>